<dbReference type="InterPro" id="IPR009056">
    <property type="entry name" value="Cyt_c-like_dom"/>
</dbReference>
<keyword evidence="2 4" id="KW-0479">Metal-binding</keyword>
<dbReference type="AlphaFoldDB" id="B4D890"/>
<gene>
    <name evidence="6" type="ORF">CfE428DRAFT_5130</name>
</gene>
<dbReference type="InterPro" id="IPR016024">
    <property type="entry name" value="ARM-type_fold"/>
</dbReference>
<dbReference type="Gene3D" id="1.25.10.10">
    <property type="entry name" value="Leucine-rich Repeat Variant"/>
    <property type="match status" value="1"/>
</dbReference>
<dbReference type="Pfam" id="PF23500">
    <property type="entry name" value="DUF7133"/>
    <property type="match status" value="1"/>
</dbReference>
<keyword evidence="1 4" id="KW-0349">Heme</keyword>
<dbReference type="eggNOG" id="COG2010">
    <property type="taxonomic scope" value="Bacteria"/>
</dbReference>
<keyword evidence="7" id="KW-1185">Reference proteome</keyword>
<evidence type="ECO:0000313" key="6">
    <source>
        <dbReference type="EMBL" id="EDY17283.1"/>
    </source>
</evidence>
<evidence type="ECO:0000256" key="1">
    <source>
        <dbReference type="ARBA" id="ARBA00022617"/>
    </source>
</evidence>
<evidence type="ECO:0000259" key="5">
    <source>
        <dbReference type="PROSITE" id="PS51007"/>
    </source>
</evidence>
<comment type="caution">
    <text evidence="6">The sequence shown here is derived from an EMBL/GenBank/DDBJ whole genome shotgun (WGS) entry which is preliminary data.</text>
</comment>
<feature type="domain" description="Cytochrome c" evidence="5">
    <location>
        <begin position="408"/>
        <end position="497"/>
    </location>
</feature>
<dbReference type="GO" id="GO:0020037">
    <property type="term" value="F:heme binding"/>
    <property type="evidence" value="ECO:0007669"/>
    <property type="project" value="InterPro"/>
</dbReference>
<dbReference type="PANTHER" id="PTHR35008">
    <property type="entry name" value="BLL4482 PROTEIN-RELATED"/>
    <property type="match status" value="1"/>
</dbReference>
<dbReference type="PROSITE" id="PS51007">
    <property type="entry name" value="CYTC"/>
    <property type="match status" value="1"/>
</dbReference>
<organism evidence="6 7">
    <name type="scientific">Chthoniobacter flavus Ellin428</name>
    <dbReference type="NCBI Taxonomy" id="497964"/>
    <lineage>
        <taxon>Bacteria</taxon>
        <taxon>Pseudomonadati</taxon>
        <taxon>Verrucomicrobiota</taxon>
        <taxon>Spartobacteria</taxon>
        <taxon>Chthoniobacterales</taxon>
        <taxon>Chthoniobacteraceae</taxon>
        <taxon>Chthoniobacter</taxon>
    </lineage>
</organism>
<dbReference type="Pfam" id="PF00034">
    <property type="entry name" value="Cytochrom_C"/>
    <property type="match status" value="1"/>
</dbReference>
<dbReference type="Pfam" id="PF13646">
    <property type="entry name" value="HEAT_2"/>
    <property type="match status" value="1"/>
</dbReference>
<dbReference type="SUPFAM" id="SSF46626">
    <property type="entry name" value="Cytochrome c"/>
    <property type="match status" value="1"/>
</dbReference>
<dbReference type="PANTHER" id="PTHR35008:SF8">
    <property type="entry name" value="ALCOHOL DEHYDROGENASE CYTOCHROME C SUBUNIT"/>
    <property type="match status" value="1"/>
</dbReference>
<dbReference type="InterPro" id="IPR011042">
    <property type="entry name" value="6-blade_b-propeller_TolB-like"/>
</dbReference>
<reference evidence="6 7" key="1">
    <citation type="journal article" date="2011" name="J. Bacteriol.">
        <title>Genome sequence of Chthoniobacter flavus Ellin428, an aerobic heterotrophic soil bacterium.</title>
        <authorList>
            <person name="Kant R."/>
            <person name="van Passel M.W."/>
            <person name="Palva A."/>
            <person name="Lucas S."/>
            <person name="Lapidus A."/>
            <person name="Glavina Del Rio T."/>
            <person name="Dalin E."/>
            <person name="Tice H."/>
            <person name="Bruce D."/>
            <person name="Goodwin L."/>
            <person name="Pitluck S."/>
            <person name="Larimer F.W."/>
            <person name="Land M.L."/>
            <person name="Hauser L."/>
            <person name="Sangwan P."/>
            <person name="de Vos W.M."/>
            <person name="Janssen P.H."/>
            <person name="Smidt H."/>
        </authorList>
    </citation>
    <scope>NUCLEOTIDE SEQUENCE [LARGE SCALE GENOMIC DNA]</scope>
    <source>
        <strain evidence="6 7">Ellin428</strain>
    </source>
</reference>
<dbReference type="GO" id="GO:0046872">
    <property type="term" value="F:metal ion binding"/>
    <property type="evidence" value="ECO:0007669"/>
    <property type="project" value="UniProtKB-KW"/>
</dbReference>
<dbReference type="InterPro" id="IPR011989">
    <property type="entry name" value="ARM-like"/>
</dbReference>
<evidence type="ECO:0000256" key="4">
    <source>
        <dbReference type="PROSITE-ProRule" id="PRU00433"/>
    </source>
</evidence>
<sequence>MYRAHLFPKEYYGNVFIPEPAGNLIKRVTLSEKDGEITAANAYEGKEFMTSTDERFRPVNAYTGPDGALYIVDIARGVIQHRGFLTYYLVKNIQDRKLETPFTLGRIYRIVPDGAKPKLTRLPKETERIPAMLTSDNGWVRDTAQRVLVERNDPKVVPDLQKLAATNASPQTRVQALWTLEGMNALTPAVITTALHDKVDKVRAAAVRMSDPATTLPELAKLTNDPSAEVRLHLAFKLSGDAEPAAGKALLTLLENGGPIFGEAAASGLSGHEIDYLDTLLKLPPTEDAKLAKSDVLSTLAGCVMKERNAAHVGQLLDLIGAQPAGGARQVAMLNGMAGKAPGKKSKGPTYFRPLKLASAPAAMATLQASKDGKIKALVARIDPQIVWSGKPGWVEPVVKPLTASEQALYEEGKTIYSSICIACHQPTGQGMAGLAPPLVDSEWVLGDPDKIIRIVTEGLSGPIDVKGNKWQLEMPGLPIFNDEQVAGILTYIRREWEHTANPVSPSFVTAVRAAIKDHTKPWSVDELRKPVDVKKAAAK</sequence>
<name>B4D890_9BACT</name>
<dbReference type="InterPro" id="IPR051459">
    <property type="entry name" value="Cytochrome_c-type_DH"/>
</dbReference>
<proteinExistence type="predicted"/>
<dbReference type="SUPFAM" id="SSF48371">
    <property type="entry name" value="ARM repeat"/>
    <property type="match status" value="1"/>
</dbReference>
<dbReference type="EMBL" id="ABVL01000021">
    <property type="protein sequence ID" value="EDY17283.1"/>
    <property type="molecule type" value="Genomic_DNA"/>
</dbReference>
<dbReference type="InterPro" id="IPR055557">
    <property type="entry name" value="DUF7133"/>
</dbReference>
<evidence type="ECO:0000313" key="7">
    <source>
        <dbReference type="Proteomes" id="UP000005824"/>
    </source>
</evidence>
<evidence type="ECO:0000256" key="2">
    <source>
        <dbReference type="ARBA" id="ARBA00022723"/>
    </source>
</evidence>
<evidence type="ECO:0000256" key="3">
    <source>
        <dbReference type="ARBA" id="ARBA00023004"/>
    </source>
</evidence>
<dbReference type="InterPro" id="IPR036909">
    <property type="entry name" value="Cyt_c-like_dom_sf"/>
</dbReference>
<dbReference type="STRING" id="497964.CfE428DRAFT_5130"/>
<protein>
    <submittedName>
        <fullName evidence="6">Cytochrome c class I</fullName>
    </submittedName>
</protein>
<accession>B4D890</accession>
<dbReference type="Gene3D" id="2.120.10.30">
    <property type="entry name" value="TolB, C-terminal domain"/>
    <property type="match status" value="1"/>
</dbReference>
<dbReference type="GO" id="GO:0009055">
    <property type="term" value="F:electron transfer activity"/>
    <property type="evidence" value="ECO:0007669"/>
    <property type="project" value="InterPro"/>
</dbReference>
<keyword evidence="3 4" id="KW-0408">Iron</keyword>
<dbReference type="Proteomes" id="UP000005824">
    <property type="component" value="Unassembled WGS sequence"/>
</dbReference>
<dbReference type="Gene3D" id="1.10.760.10">
    <property type="entry name" value="Cytochrome c-like domain"/>
    <property type="match status" value="1"/>
</dbReference>
<dbReference type="InParanoid" id="B4D890"/>